<comment type="caution">
    <text evidence="18">The sequence shown here is derived from an EMBL/GenBank/DDBJ whole genome shotgun (WGS) entry which is preliminary data.</text>
</comment>
<feature type="transmembrane region" description="Helical" evidence="15">
    <location>
        <begin position="166"/>
        <end position="187"/>
    </location>
</feature>
<evidence type="ECO:0000256" key="14">
    <source>
        <dbReference type="PIRNR" id="PIRNR003167"/>
    </source>
</evidence>
<dbReference type="GO" id="GO:0000155">
    <property type="term" value="F:phosphorelay sensor kinase activity"/>
    <property type="evidence" value="ECO:0007669"/>
    <property type="project" value="UniProtKB-UniRule"/>
</dbReference>
<evidence type="ECO:0000259" key="17">
    <source>
        <dbReference type="PROSITE" id="PS50885"/>
    </source>
</evidence>
<dbReference type="GO" id="GO:0005524">
    <property type="term" value="F:ATP binding"/>
    <property type="evidence" value="ECO:0007669"/>
    <property type="project" value="UniProtKB-UniRule"/>
</dbReference>
<evidence type="ECO:0000256" key="1">
    <source>
        <dbReference type="ARBA" id="ARBA00000085"/>
    </source>
</evidence>
<dbReference type="CDD" id="cd16917">
    <property type="entry name" value="HATPase_UhpB-NarQ-NarX-like"/>
    <property type="match status" value="1"/>
</dbReference>
<evidence type="ECO:0000256" key="4">
    <source>
        <dbReference type="ARBA" id="ARBA00022519"/>
    </source>
</evidence>
<dbReference type="SUPFAM" id="SSF55874">
    <property type="entry name" value="ATPase domain of HSP90 chaperone/DNA topoisomerase II/histidine kinase"/>
    <property type="match status" value="1"/>
</dbReference>
<dbReference type="NCBIfam" id="NF008184">
    <property type="entry name" value="PRK10935.1"/>
    <property type="match status" value="1"/>
</dbReference>
<dbReference type="InterPro" id="IPR050482">
    <property type="entry name" value="Sensor_HK_TwoCompSys"/>
</dbReference>
<evidence type="ECO:0000256" key="5">
    <source>
        <dbReference type="ARBA" id="ARBA00022553"/>
    </source>
</evidence>
<dbReference type="EC" id="2.7.13.3" evidence="14"/>
<evidence type="ECO:0000256" key="6">
    <source>
        <dbReference type="ARBA" id="ARBA00022679"/>
    </source>
</evidence>
<dbReference type="PATRIC" id="fig|1336752.4.peg.4598"/>
<evidence type="ECO:0000256" key="8">
    <source>
        <dbReference type="ARBA" id="ARBA00022741"/>
    </source>
</evidence>
<dbReference type="Gene3D" id="1.20.120.960">
    <property type="entry name" value="Histidine kinase NarX, sensor domain"/>
    <property type="match status" value="1"/>
</dbReference>
<dbReference type="SUPFAM" id="SSF158472">
    <property type="entry name" value="HAMP domain-like"/>
    <property type="match status" value="1"/>
</dbReference>
<keyword evidence="11 15" id="KW-1133">Transmembrane helix</keyword>
<dbReference type="Gene3D" id="1.20.5.1930">
    <property type="match status" value="1"/>
</dbReference>
<dbReference type="PROSITE" id="PS50109">
    <property type="entry name" value="HIS_KIN"/>
    <property type="match status" value="1"/>
</dbReference>
<feature type="transmembrane region" description="Helical" evidence="15">
    <location>
        <begin position="30"/>
        <end position="49"/>
    </location>
</feature>
<evidence type="ECO:0000256" key="3">
    <source>
        <dbReference type="ARBA" id="ARBA00022475"/>
    </source>
</evidence>
<dbReference type="Pfam" id="PF13675">
    <property type="entry name" value="PilJ"/>
    <property type="match status" value="1"/>
</dbReference>
<comment type="catalytic activity">
    <reaction evidence="1 14">
        <text>ATP + protein L-histidine = ADP + protein N-phospho-L-histidine.</text>
        <dbReference type="EC" id="2.7.13.3"/>
    </reaction>
</comment>
<dbReference type="InterPro" id="IPR003660">
    <property type="entry name" value="HAMP_dom"/>
</dbReference>
<dbReference type="InterPro" id="IPR029095">
    <property type="entry name" value="NarX-like_N"/>
</dbReference>
<dbReference type="CDD" id="cd22899">
    <property type="entry name" value="NarQ_sensor"/>
    <property type="match status" value="1"/>
</dbReference>
<comment type="subcellular location">
    <subcellularLocation>
        <location evidence="2">Cell inner membrane</location>
        <topology evidence="2">Multi-pass membrane protein</topology>
    </subcellularLocation>
</comment>
<feature type="domain" description="HAMP" evidence="17">
    <location>
        <begin position="189"/>
        <end position="241"/>
    </location>
</feature>
<dbReference type="SMART" id="SM00387">
    <property type="entry name" value="HATPase_c"/>
    <property type="match status" value="1"/>
</dbReference>
<keyword evidence="12 14" id="KW-0902">Two-component regulatory system</keyword>
<dbReference type="Proteomes" id="UP000014854">
    <property type="component" value="Unassembled WGS sequence"/>
</dbReference>
<dbReference type="InterPro" id="IPR003594">
    <property type="entry name" value="HATPase_dom"/>
</dbReference>
<dbReference type="Gene3D" id="3.30.565.10">
    <property type="entry name" value="Histidine kinase-like ATPase, C-terminal domain"/>
    <property type="match status" value="1"/>
</dbReference>
<reference evidence="18 19" key="1">
    <citation type="journal article" date="2013" name="Gut Pathog.">
        <title>Evidence of a new metabolic capacity in an emerging diarrheal pathogen: lessons from the draft genomes of Vibrio fluvialis strains PG41 and I21563.</title>
        <authorList>
            <person name="Khatri I."/>
            <person name="Mahajan S."/>
            <person name="Dureja C."/>
            <person name="Subramanian S."/>
            <person name="Raychaudhuri S."/>
        </authorList>
    </citation>
    <scope>NUCLEOTIDE SEQUENCE [LARGE SCALE GENOMIC DNA]</scope>
    <source>
        <strain evidence="18 19">PG41</strain>
    </source>
</reference>
<dbReference type="PROSITE" id="PS50885">
    <property type="entry name" value="HAMP"/>
    <property type="match status" value="1"/>
</dbReference>
<protein>
    <recommendedName>
        <fullName evidence="14">Sensor protein</fullName>
        <ecNumber evidence="14">2.7.13.3</ecNumber>
    </recommendedName>
</protein>
<dbReference type="Pfam" id="PF02518">
    <property type="entry name" value="HATPase_c"/>
    <property type="match status" value="1"/>
</dbReference>
<gene>
    <name evidence="18" type="ORF">L910_3233</name>
</gene>
<keyword evidence="4 14" id="KW-0997">Cell inner membrane</keyword>
<dbReference type="InterPro" id="IPR016380">
    <property type="entry name" value="Sig_transdc_His_kin_NarX/NarQ"/>
</dbReference>
<keyword evidence="7 15" id="KW-0812">Transmembrane</keyword>
<dbReference type="PANTHER" id="PTHR24421:SF10">
    <property type="entry name" value="NITRATE_NITRITE SENSOR PROTEIN NARQ"/>
    <property type="match status" value="1"/>
</dbReference>
<evidence type="ECO:0000256" key="13">
    <source>
        <dbReference type="ARBA" id="ARBA00023136"/>
    </source>
</evidence>
<evidence type="ECO:0000256" key="10">
    <source>
        <dbReference type="ARBA" id="ARBA00022840"/>
    </source>
</evidence>
<sequence>MKVRVKSAVGEGELGIKVEKSVTSTIAKSMLLILLLSIATTGFAIITLASSLNDAEAVNVAGSMRMQSYRLAHDIQSNSVNYVEHIAAFEHSLYSPSMKALQKWNVPSDITHDYYTLIARWHELKQVLRSEDNRDYLTLVAGFVSQIDSFVFKLQRFSEQKLINLAWVGGLGLGAVLFISLFVIHYIRKEVVRPLRALVVASEQIQNREFDIELSTNSQNEMGILTRTFNVMAGELGKLYRGLEQAVNEKTRKLQHANQSLQVLYNSSQELTASRISQDNFQAILKHIVSIEGITAVQLEIEEEAGKGLLLSQGNMCGENPNHQALMLDGIQLGYLHWEAGLPCPDKALIDNFVQILSRAVYYNRAQKKAEQLLLMEERATIARELHDSLAQSLSYLKIQVSLLKRVMSKLEHNQYSEKTDEIIVDIDQGLSGAYTQLRELLTTFRLTIKEGNFGQALVEMLNQLGEQTSATIALNNNLSSMELDAHQQVHLIQLIREATINAIKHADATRINIECNESDGDVVVSIEDDGVGFEQNNAKLNHYGMSIMQERAARLNGDLSIETSPDTGCKVTLKYTRSKDTHVDEM</sequence>
<keyword evidence="10 14" id="KW-0067">ATP-binding</keyword>
<keyword evidence="5" id="KW-0597">Phosphoprotein</keyword>
<evidence type="ECO:0000256" key="2">
    <source>
        <dbReference type="ARBA" id="ARBA00004429"/>
    </source>
</evidence>
<dbReference type="AlphaFoldDB" id="S7HUJ6"/>
<name>S7HUJ6_VIBFL</name>
<dbReference type="CDD" id="cd06225">
    <property type="entry name" value="HAMP"/>
    <property type="match status" value="1"/>
</dbReference>
<evidence type="ECO:0000256" key="12">
    <source>
        <dbReference type="ARBA" id="ARBA00023012"/>
    </source>
</evidence>
<organism evidence="18 19">
    <name type="scientific">Vibrio fluvialis PG41</name>
    <dbReference type="NCBI Taxonomy" id="1336752"/>
    <lineage>
        <taxon>Bacteria</taxon>
        <taxon>Pseudomonadati</taxon>
        <taxon>Pseudomonadota</taxon>
        <taxon>Gammaproteobacteria</taxon>
        <taxon>Vibrionales</taxon>
        <taxon>Vibrionaceae</taxon>
        <taxon>Vibrio</taxon>
    </lineage>
</organism>
<evidence type="ECO:0000256" key="11">
    <source>
        <dbReference type="ARBA" id="ARBA00022989"/>
    </source>
</evidence>
<dbReference type="InterPro" id="IPR036890">
    <property type="entry name" value="HATPase_C_sf"/>
</dbReference>
<dbReference type="InterPro" id="IPR005467">
    <property type="entry name" value="His_kinase_dom"/>
</dbReference>
<dbReference type="Gene3D" id="6.10.340.10">
    <property type="match status" value="1"/>
</dbReference>
<dbReference type="InterPro" id="IPR042295">
    <property type="entry name" value="NarX-like_N_sf"/>
</dbReference>
<dbReference type="SMART" id="SM00304">
    <property type="entry name" value="HAMP"/>
    <property type="match status" value="1"/>
</dbReference>
<dbReference type="InterPro" id="IPR011712">
    <property type="entry name" value="Sig_transdc_His_kin_sub3_dim/P"/>
</dbReference>
<dbReference type="GO" id="GO:0046983">
    <property type="term" value="F:protein dimerization activity"/>
    <property type="evidence" value="ECO:0007669"/>
    <property type="project" value="UniProtKB-UniRule"/>
</dbReference>
<accession>S7HUJ6</accession>
<evidence type="ECO:0000313" key="18">
    <source>
        <dbReference type="EMBL" id="EPP19449.1"/>
    </source>
</evidence>
<dbReference type="EMBL" id="ASXS01000032">
    <property type="protein sequence ID" value="EPP19449.1"/>
    <property type="molecule type" value="Genomic_DNA"/>
</dbReference>
<evidence type="ECO:0000256" key="9">
    <source>
        <dbReference type="ARBA" id="ARBA00022777"/>
    </source>
</evidence>
<dbReference type="PANTHER" id="PTHR24421">
    <property type="entry name" value="NITRATE/NITRITE SENSOR PROTEIN NARX-RELATED"/>
    <property type="match status" value="1"/>
</dbReference>
<dbReference type="PIRSF" id="PIRSF003167">
    <property type="entry name" value="STHK_NarX/NarQ"/>
    <property type="match status" value="1"/>
</dbReference>
<dbReference type="Pfam" id="PF00672">
    <property type="entry name" value="HAMP"/>
    <property type="match status" value="1"/>
</dbReference>
<keyword evidence="13 14" id="KW-0472">Membrane</keyword>
<evidence type="ECO:0000313" key="19">
    <source>
        <dbReference type="Proteomes" id="UP000014854"/>
    </source>
</evidence>
<keyword evidence="6 14" id="KW-0808">Transferase</keyword>
<feature type="domain" description="Histidine kinase" evidence="16">
    <location>
        <begin position="381"/>
        <end position="580"/>
    </location>
</feature>
<evidence type="ECO:0000259" key="16">
    <source>
        <dbReference type="PROSITE" id="PS50109"/>
    </source>
</evidence>
<keyword evidence="9 14" id="KW-0418">Kinase</keyword>
<dbReference type="GO" id="GO:0005886">
    <property type="term" value="C:plasma membrane"/>
    <property type="evidence" value="ECO:0007669"/>
    <property type="project" value="UniProtKB-SubCell"/>
</dbReference>
<evidence type="ECO:0000256" key="7">
    <source>
        <dbReference type="ARBA" id="ARBA00022692"/>
    </source>
</evidence>
<evidence type="ECO:0000256" key="15">
    <source>
        <dbReference type="SAM" id="Phobius"/>
    </source>
</evidence>
<proteinExistence type="predicted"/>
<keyword evidence="8 14" id="KW-0547">Nucleotide-binding</keyword>
<dbReference type="Pfam" id="PF07730">
    <property type="entry name" value="HisKA_3"/>
    <property type="match status" value="1"/>
</dbReference>
<keyword evidence="3 14" id="KW-1003">Cell membrane</keyword>